<dbReference type="InterPro" id="IPR012349">
    <property type="entry name" value="Split_barrel_FMN-bd"/>
</dbReference>
<organism evidence="1 2">
    <name type="scientific">Kordiimonas lipolytica</name>
    <dbReference type="NCBI Taxonomy" id="1662421"/>
    <lineage>
        <taxon>Bacteria</taxon>
        <taxon>Pseudomonadati</taxon>
        <taxon>Pseudomonadota</taxon>
        <taxon>Alphaproteobacteria</taxon>
        <taxon>Kordiimonadales</taxon>
        <taxon>Kordiimonadaceae</taxon>
        <taxon>Kordiimonas</taxon>
    </lineage>
</organism>
<name>A0ABV8U7F9_9PROT</name>
<sequence length="312" mass="34681">MKELVSPFHDGELAIQERLGVQEKVQKYATRMVRPYMPDQHRDFFSGLLYFFLGTVDAEGMPWAHMIWGQPGFIRSPDPEHLVIPRACLPAEALVLAVEVGGLGLMLENRRRNRINGRVAEVDADDVTLRVTQSFGNCPQYIQARVPDALVARQESPLQSALSATHRRVIERADTFFIASASAHLGQDARHGVDVSHRGGAPGFVKFLNEGTLLFPDFSGNRHFKTLGNIHDTGRAGLLFIDFESGDLLQVGGAAAIAWPEDSIHDYPGAERFVQVSIERVKVRPAALPFSWQFLGAWPRLPQGPGWTKNRP</sequence>
<comment type="caution">
    <text evidence="1">The sequence shown here is derived from an EMBL/GenBank/DDBJ whole genome shotgun (WGS) entry which is preliminary data.</text>
</comment>
<dbReference type="PANTHER" id="PTHR42815:SF2">
    <property type="entry name" value="FAD-BINDING, PUTATIVE (AFU_ORTHOLOGUE AFUA_6G07600)-RELATED"/>
    <property type="match status" value="1"/>
</dbReference>
<evidence type="ECO:0000313" key="2">
    <source>
        <dbReference type="Proteomes" id="UP001595776"/>
    </source>
</evidence>
<gene>
    <name evidence="1" type="ORF">ACFO5Q_04700</name>
</gene>
<reference evidence="2" key="1">
    <citation type="journal article" date="2019" name="Int. J. Syst. Evol. Microbiol.">
        <title>The Global Catalogue of Microorganisms (GCM) 10K type strain sequencing project: providing services to taxonomists for standard genome sequencing and annotation.</title>
        <authorList>
            <consortium name="The Broad Institute Genomics Platform"/>
            <consortium name="The Broad Institute Genome Sequencing Center for Infectious Disease"/>
            <person name="Wu L."/>
            <person name="Ma J."/>
        </authorList>
    </citation>
    <scope>NUCLEOTIDE SEQUENCE [LARGE SCALE GENOMIC DNA]</scope>
    <source>
        <strain evidence="2">CGMCC 1.15304</strain>
    </source>
</reference>
<dbReference type="Proteomes" id="UP001595776">
    <property type="component" value="Unassembled WGS sequence"/>
</dbReference>
<dbReference type="RefSeq" id="WP_068151345.1">
    <property type="nucleotide sequence ID" value="NZ_JBHSCR010000003.1"/>
</dbReference>
<accession>A0ABV8U7F9</accession>
<evidence type="ECO:0000313" key="1">
    <source>
        <dbReference type="EMBL" id="MFC4347136.1"/>
    </source>
</evidence>
<proteinExistence type="predicted"/>
<dbReference type="PANTHER" id="PTHR42815">
    <property type="entry name" value="FAD-BINDING, PUTATIVE (AFU_ORTHOLOGUE AFUA_6G07600)-RELATED"/>
    <property type="match status" value="1"/>
</dbReference>
<dbReference type="Gene3D" id="2.30.110.10">
    <property type="entry name" value="Electron Transport, Fmn-binding Protein, Chain A"/>
    <property type="match status" value="1"/>
</dbReference>
<protein>
    <submittedName>
        <fullName evidence="1">Pyridoxamine 5'-phosphate oxidase family protein</fullName>
    </submittedName>
</protein>
<dbReference type="SUPFAM" id="SSF50475">
    <property type="entry name" value="FMN-binding split barrel"/>
    <property type="match status" value="2"/>
</dbReference>
<keyword evidence="2" id="KW-1185">Reference proteome</keyword>
<dbReference type="EMBL" id="JBHSCR010000003">
    <property type="protein sequence ID" value="MFC4347136.1"/>
    <property type="molecule type" value="Genomic_DNA"/>
</dbReference>